<dbReference type="Gene3D" id="2.60.120.10">
    <property type="entry name" value="Jelly Rolls"/>
    <property type="match status" value="1"/>
</dbReference>
<dbReference type="InterPro" id="IPR014710">
    <property type="entry name" value="RmlC-like_jellyroll"/>
</dbReference>
<dbReference type="GeneID" id="23843842"/>
<dbReference type="InterPro" id="IPR000595">
    <property type="entry name" value="cNMP-bd_dom"/>
</dbReference>
<organism evidence="2 3">
    <name type="scientific">Kosakonia sacchari</name>
    <dbReference type="NCBI Taxonomy" id="1158459"/>
    <lineage>
        <taxon>Bacteria</taxon>
        <taxon>Pseudomonadati</taxon>
        <taxon>Pseudomonadota</taxon>
        <taxon>Gammaproteobacteria</taxon>
        <taxon>Enterobacterales</taxon>
        <taxon>Enterobacteriaceae</taxon>
        <taxon>Kosakonia</taxon>
    </lineage>
</organism>
<dbReference type="Pfam" id="PF00027">
    <property type="entry name" value="cNMP_binding"/>
    <property type="match status" value="1"/>
</dbReference>
<dbReference type="InterPro" id="IPR018490">
    <property type="entry name" value="cNMP-bd_dom_sf"/>
</dbReference>
<dbReference type="SUPFAM" id="SSF51206">
    <property type="entry name" value="cAMP-binding domain-like"/>
    <property type="match status" value="1"/>
</dbReference>
<dbReference type="AlphaFoldDB" id="A0A1G4Z777"/>
<comment type="caution">
    <text evidence="2">The sequence shown here is derived from an EMBL/GenBank/DDBJ whole genome shotgun (WGS) entry which is preliminary data.</text>
</comment>
<proteinExistence type="predicted"/>
<gene>
    <name evidence="2" type="ORF">SAMN02927897_04134</name>
</gene>
<protein>
    <submittedName>
        <fullName evidence="2">cAMP-binding domain of CRP or a regulatory subunit of cAMP-dependent protein kinases</fullName>
    </submittedName>
</protein>
<evidence type="ECO:0000313" key="3">
    <source>
        <dbReference type="Proteomes" id="UP000183569"/>
    </source>
</evidence>
<feature type="domain" description="Cyclic nucleotide-binding" evidence="1">
    <location>
        <begin position="17"/>
        <end position="98"/>
    </location>
</feature>
<name>A0A1G4Z777_9ENTR</name>
<accession>A0A1G4Z777</accession>
<evidence type="ECO:0000259" key="1">
    <source>
        <dbReference type="Pfam" id="PF00027"/>
    </source>
</evidence>
<dbReference type="EMBL" id="FMUI01000017">
    <property type="protein sequence ID" value="SCX61505.1"/>
    <property type="molecule type" value="Genomic_DNA"/>
</dbReference>
<evidence type="ECO:0000313" key="2">
    <source>
        <dbReference type="EMBL" id="SCX61505.1"/>
    </source>
</evidence>
<sequence length="173" mass="19871">MIATELAPLLAGRKTIQVSPTTTLLRQGDRQQNMFVLQEGIARAVWHSPEGNERIKEFYFPGECCFLYLSWLTGSVADYSLQMLTSGALCEVPLRLLEQEEHQAAKIALLRQQLIFKEKKEQMFLLNNPEQRYRYVQTHFPAWEAQLTQKDLASYIGISPVSLSRIRARLNKG</sequence>
<reference evidence="2 3" key="1">
    <citation type="submission" date="2016-10" db="EMBL/GenBank/DDBJ databases">
        <authorList>
            <person name="Varghese N."/>
            <person name="Submissions S."/>
        </authorList>
    </citation>
    <scope>NUCLEOTIDE SEQUENCE [LARGE SCALE GENOMIC DNA]</scope>
    <source>
        <strain evidence="2 3">CGMCC 1.12102</strain>
    </source>
</reference>
<dbReference type="Proteomes" id="UP000183569">
    <property type="component" value="Unassembled WGS sequence"/>
</dbReference>
<dbReference type="RefSeq" id="WP_025263778.1">
    <property type="nucleotide sequence ID" value="NZ_CP016337.1"/>
</dbReference>